<evidence type="ECO:0000256" key="4">
    <source>
        <dbReference type="ARBA" id="ARBA00022475"/>
    </source>
</evidence>
<evidence type="ECO:0000256" key="1">
    <source>
        <dbReference type="ARBA" id="ARBA00004377"/>
    </source>
</evidence>
<dbReference type="InterPro" id="IPR000983">
    <property type="entry name" value="Bac_GSPG_pilin"/>
</dbReference>
<dbReference type="InterPro" id="IPR013545">
    <property type="entry name" value="T2SS_protein-GspG_C"/>
</dbReference>
<evidence type="ECO:0000256" key="3">
    <source>
        <dbReference type="ARBA" id="ARBA00020042"/>
    </source>
</evidence>
<accession>A0AAN2BLG1</accession>
<feature type="domain" description="Type II secretion system protein GspG C-terminal" evidence="11">
    <location>
        <begin position="32"/>
        <end position="141"/>
    </location>
</feature>
<comment type="subcellular location">
    <subcellularLocation>
        <location evidence="1">Cell inner membrane</location>
        <topology evidence="1">Single-pass membrane protein</topology>
    </subcellularLocation>
</comment>
<evidence type="ECO:0000256" key="10">
    <source>
        <dbReference type="SAM" id="Phobius"/>
    </source>
</evidence>
<keyword evidence="9 10" id="KW-0472">Membrane</keyword>
<comment type="similarity">
    <text evidence="2">Belongs to the GSP G family.</text>
</comment>
<evidence type="ECO:0000256" key="9">
    <source>
        <dbReference type="ARBA" id="ARBA00023136"/>
    </source>
</evidence>
<keyword evidence="5" id="KW-0488">Methylation</keyword>
<dbReference type="PANTHER" id="PTHR30093:SF44">
    <property type="entry name" value="TYPE II SECRETION SYSTEM CORE PROTEIN G"/>
    <property type="match status" value="1"/>
</dbReference>
<organism evidence="12 13">
    <name type="scientific">Marinagarivorans cellulosilyticus</name>
    <dbReference type="NCBI Taxonomy" id="2721545"/>
    <lineage>
        <taxon>Bacteria</taxon>
        <taxon>Pseudomonadati</taxon>
        <taxon>Pseudomonadota</taxon>
        <taxon>Gammaproteobacteria</taxon>
        <taxon>Cellvibrionales</taxon>
        <taxon>Cellvibrionaceae</taxon>
        <taxon>Marinagarivorans</taxon>
    </lineage>
</organism>
<dbReference type="Gene3D" id="3.30.700.10">
    <property type="entry name" value="Glycoprotein, Type 4 Pilin"/>
    <property type="match status" value="1"/>
</dbReference>
<dbReference type="RefSeq" id="WP_236984042.1">
    <property type="nucleotide sequence ID" value="NZ_AP023086.1"/>
</dbReference>
<dbReference type="PRINTS" id="PR00813">
    <property type="entry name" value="BCTERIALGSPG"/>
</dbReference>
<dbReference type="InterPro" id="IPR012902">
    <property type="entry name" value="N_methyl_site"/>
</dbReference>
<evidence type="ECO:0000256" key="6">
    <source>
        <dbReference type="ARBA" id="ARBA00022519"/>
    </source>
</evidence>
<keyword evidence="13" id="KW-1185">Reference proteome</keyword>
<keyword evidence="7 10" id="KW-0812">Transmembrane</keyword>
<dbReference type="GO" id="GO:0015628">
    <property type="term" value="P:protein secretion by the type II secretion system"/>
    <property type="evidence" value="ECO:0007669"/>
    <property type="project" value="InterPro"/>
</dbReference>
<keyword evidence="8 10" id="KW-1133">Transmembrane helix</keyword>
<dbReference type="PROSITE" id="PS00409">
    <property type="entry name" value="PROKAR_NTER_METHYL"/>
    <property type="match status" value="1"/>
</dbReference>
<dbReference type="Pfam" id="PF08334">
    <property type="entry name" value="T2SSG"/>
    <property type="match status" value="1"/>
</dbReference>
<proteinExistence type="inferred from homology"/>
<evidence type="ECO:0000256" key="7">
    <source>
        <dbReference type="ARBA" id="ARBA00022692"/>
    </source>
</evidence>
<dbReference type="PANTHER" id="PTHR30093">
    <property type="entry name" value="GENERAL SECRETION PATHWAY PROTEIN G"/>
    <property type="match status" value="1"/>
</dbReference>
<dbReference type="AlphaFoldDB" id="A0AAN2BLG1"/>
<evidence type="ECO:0000313" key="13">
    <source>
        <dbReference type="Proteomes" id="UP001320119"/>
    </source>
</evidence>
<dbReference type="SUPFAM" id="SSF54523">
    <property type="entry name" value="Pili subunits"/>
    <property type="match status" value="1"/>
</dbReference>
<evidence type="ECO:0000313" key="12">
    <source>
        <dbReference type="EMBL" id="BCD99108.1"/>
    </source>
</evidence>
<sequence>MTRAKQGGFSLIEIMVVIVIIGLMVGVVGPALFGNIAEAQRERVTNDFASIKTALQTYKLDNYIYPTSEQGLDALVNKPDGEPVPRKWRDGGYLEKMPKDPWEREYIYLSPSDNGKGFDIISYGADGLQGGEGDAADISFWDEKEG</sequence>
<keyword evidence="6" id="KW-0997">Cell inner membrane</keyword>
<dbReference type="NCBIfam" id="TIGR02532">
    <property type="entry name" value="IV_pilin_GFxxxE"/>
    <property type="match status" value="1"/>
</dbReference>
<dbReference type="EMBL" id="AP023086">
    <property type="protein sequence ID" value="BCD99108.1"/>
    <property type="molecule type" value="Genomic_DNA"/>
</dbReference>
<dbReference type="InterPro" id="IPR045584">
    <property type="entry name" value="Pilin-like"/>
</dbReference>
<dbReference type="GO" id="GO:0005886">
    <property type="term" value="C:plasma membrane"/>
    <property type="evidence" value="ECO:0007669"/>
    <property type="project" value="UniProtKB-SubCell"/>
</dbReference>
<dbReference type="Pfam" id="PF07963">
    <property type="entry name" value="N_methyl"/>
    <property type="match status" value="1"/>
</dbReference>
<evidence type="ECO:0000256" key="2">
    <source>
        <dbReference type="ARBA" id="ARBA00009984"/>
    </source>
</evidence>
<protein>
    <recommendedName>
        <fullName evidence="3">Type II secretion system core protein G</fullName>
    </recommendedName>
</protein>
<feature type="transmembrane region" description="Helical" evidence="10">
    <location>
        <begin position="12"/>
        <end position="33"/>
    </location>
</feature>
<dbReference type="Proteomes" id="UP001320119">
    <property type="component" value="Chromosome"/>
</dbReference>
<reference evidence="12 13" key="1">
    <citation type="journal article" date="2022" name="IScience">
        <title>An ultrasensitive nanofiber-based assay for enzymatic hydrolysis and deep-sea microbial degradation of cellulose.</title>
        <authorList>
            <person name="Tsudome M."/>
            <person name="Tachioka M."/>
            <person name="Miyazaki M."/>
            <person name="Uchimura K."/>
            <person name="Tsuda M."/>
            <person name="Takaki Y."/>
            <person name="Deguchi S."/>
        </authorList>
    </citation>
    <scope>NUCLEOTIDE SEQUENCE [LARGE SCALE GENOMIC DNA]</scope>
    <source>
        <strain evidence="12 13">GE09</strain>
    </source>
</reference>
<dbReference type="NCBIfam" id="TIGR01710">
    <property type="entry name" value="typeII_sec_gspG"/>
    <property type="match status" value="1"/>
</dbReference>
<dbReference type="GO" id="GO:0015627">
    <property type="term" value="C:type II protein secretion system complex"/>
    <property type="evidence" value="ECO:0007669"/>
    <property type="project" value="InterPro"/>
</dbReference>
<dbReference type="InterPro" id="IPR010054">
    <property type="entry name" value="Type2_sec_GspG"/>
</dbReference>
<name>A0AAN2BLG1_9GAMM</name>
<evidence type="ECO:0000259" key="11">
    <source>
        <dbReference type="Pfam" id="PF08334"/>
    </source>
</evidence>
<dbReference type="KEGG" id="marq:MARGE09_P3309"/>
<gene>
    <name evidence="12" type="ORF">MARGE09_P3309</name>
</gene>
<evidence type="ECO:0000256" key="8">
    <source>
        <dbReference type="ARBA" id="ARBA00022989"/>
    </source>
</evidence>
<keyword evidence="4" id="KW-1003">Cell membrane</keyword>
<evidence type="ECO:0000256" key="5">
    <source>
        <dbReference type="ARBA" id="ARBA00022481"/>
    </source>
</evidence>